<evidence type="ECO:0000313" key="7">
    <source>
        <dbReference type="EMBL" id="GIG05060.1"/>
    </source>
</evidence>
<evidence type="ECO:0000256" key="4">
    <source>
        <dbReference type="ARBA" id="ARBA00023136"/>
    </source>
</evidence>
<feature type="transmembrane region" description="Helical" evidence="5">
    <location>
        <begin position="62"/>
        <end position="93"/>
    </location>
</feature>
<dbReference type="EMBL" id="BONI01000011">
    <property type="protein sequence ID" value="GIG05060.1"/>
    <property type="molecule type" value="Genomic_DNA"/>
</dbReference>
<dbReference type="Gene3D" id="3.30.750.24">
    <property type="entry name" value="STAS domain"/>
    <property type="match status" value="1"/>
</dbReference>
<evidence type="ECO:0000313" key="8">
    <source>
        <dbReference type="Proteomes" id="UP000630887"/>
    </source>
</evidence>
<evidence type="ECO:0000256" key="5">
    <source>
        <dbReference type="SAM" id="Phobius"/>
    </source>
</evidence>
<keyword evidence="3 5" id="KW-1133">Transmembrane helix</keyword>
<accession>A0A8J3KPZ4</accession>
<dbReference type="GO" id="GO:0016020">
    <property type="term" value="C:membrane"/>
    <property type="evidence" value="ECO:0007669"/>
    <property type="project" value="UniProtKB-SubCell"/>
</dbReference>
<dbReference type="SUPFAM" id="SSF52091">
    <property type="entry name" value="SpoIIaa-like"/>
    <property type="match status" value="1"/>
</dbReference>
<feature type="transmembrane region" description="Helical" evidence="5">
    <location>
        <begin position="32"/>
        <end position="55"/>
    </location>
</feature>
<evidence type="ECO:0000256" key="1">
    <source>
        <dbReference type="ARBA" id="ARBA00004141"/>
    </source>
</evidence>
<dbReference type="RefSeq" id="WP_239167223.1">
    <property type="nucleotide sequence ID" value="NZ_BAAALC010000016.1"/>
</dbReference>
<keyword evidence="2 5" id="KW-0812">Transmembrane</keyword>
<dbReference type="InterPro" id="IPR001902">
    <property type="entry name" value="SLC26A/SulP_fam"/>
</dbReference>
<proteinExistence type="predicted"/>
<keyword evidence="4 5" id="KW-0472">Membrane</keyword>
<evidence type="ECO:0000256" key="2">
    <source>
        <dbReference type="ARBA" id="ARBA00022692"/>
    </source>
</evidence>
<evidence type="ECO:0000259" key="6">
    <source>
        <dbReference type="PROSITE" id="PS50801"/>
    </source>
</evidence>
<dbReference type="GO" id="GO:0055085">
    <property type="term" value="P:transmembrane transport"/>
    <property type="evidence" value="ECO:0007669"/>
    <property type="project" value="InterPro"/>
</dbReference>
<reference evidence="7 8" key="1">
    <citation type="submission" date="2021-01" db="EMBL/GenBank/DDBJ databases">
        <title>Whole genome shotgun sequence of Catellatospora coxensis NBRC 107359.</title>
        <authorList>
            <person name="Komaki H."/>
            <person name="Tamura T."/>
        </authorList>
    </citation>
    <scope>NUCLEOTIDE SEQUENCE [LARGE SCALE GENOMIC DNA]</scope>
    <source>
        <strain evidence="7 8">NBRC 107359</strain>
    </source>
</reference>
<dbReference type="PANTHER" id="PTHR11814">
    <property type="entry name" value="SULFATE TRANSPORTER"/>
    <property type="match status" value="1"/>
</dbReference>
<dbReference type="InterPro" id="IPR011547">
    <property type="entry name" value="SLC26A/SulP_dom"/>
</dbReference>
<dbReference type="Pfam" id="PF01740">
    <property type="entry name" value="STAS"/>
    <property type="match status" value="1"/>
</dbReference>
<dbReference type="Pfam" id="PF00916">
    <property type="entry name" value="Sulfate_transp"/>
    <property type="match status" value="1"/>
</dbReference>
<keyword evidence="8" id="KW-1185">Reference proteome</keyword>
<protein>
    <recommendedName>
        <fullName evidence="6">STAS domain-containing protein</fullName>
    </recommendedName>
</protein>
<dbReference type="InterPro" id="IPR036513">
    <property type="entry name" value="STAS_dom_sf"/>
</dbReference>
<dbReference type="PROSITE" id="PS50801">
    <property type="entry name" value="STAS"/>
    <property type="match status" value="1"/>
</dbReference>
<dbReference type="Proteomes" id="UP000630887">
    <property type="component" value="Unassembled WGS sequence"/>
</dbReference>
<gene>
    <name evidence="7" type="ORF">Cco03nite_17600</name>
</gene>
<comment type="caution">
    <text evidence="7">The sequence shown here is derived from an EMBL/GenBank/DDBJ whole genome shotgun (WGS) entry which is preliminary data.</text>
</comment>
<dbReference type="AlphaFoldDB" id="A0A8J3KPZ4"/>
<feature type="domain" description="STAS" evidence="6">
    <location>
        <begin position="114"/>
        <end position="170"/>
    </location>
</feature>
<sequence length="180" mass="18957">MLSRWLAALTHAAVLAVIMLAAAPLVAHIPLAALAGVLLATAIRMVEVGSLLALARSTRSDAVLMALTAAATLALDLVAAVAIGLVVATFLAVRKIARAATLEQVPLDLSDHHTEEAALLSEHIVAYRFDGPLFFAAAHRFLLELTQVADVRVVILRMSRVSAVDGTGARRSSSRHWAST</sequence>
<dbReference type="CDD" id="cd07042">
    <property type="entry name" value="STAS_SulP_like_sulfate_transporter"/>
    <property type="match status" value="1"/>
</dbReference>
<comment type="subcellular location">
    <subcellularLocation>
        <location evidence="1">Membrane</location>
        <topology evidence="1">Multi-pass membrane protein</topology>
    </subcellularLocation>
</comment>
<organism evidence="7 8">
    <name type="scientific">Catellatospora coxensis</name>
    <dbReference type="NCBI Taxonomy" id="310354"/>
    <lineage>
        <taxon>Bacteria</taxon>
        <taxon>Bacillati</taxon>
        <taxon>Actinomycetota</taxon>
        <taxon>Actinomycetes</taxon>
        <taxon>Micromonosporales</taxon>
        <taxon>Micromonosporaceae</taxon>
        <taxon>Catellatospora</taxon>
    </lineage>
</organism>
<dbReference type="InterPro" id="IPR002645">
    <property type="entry name" value="STAS_dom"/>
</dbReference>
<evidence type="ECO:0000256" key="3">
    <source>
        <dbReference type="ARBA" id="ARBA00022989"/>
    </source>
</evidence>
<name>A0A8J3KPZ4_9ACTN</name>